<dbReference type="Proteomes" id="UP001152797">
    <property type="component" value="Unassembled WGS sequence"/>
</dbReference>
<feature type="region of interest" description="Disordered" evidence="2">
    <location>
        <begin position="519"/>
        <end position="564"/>
    </location>
</feature>
<feature type="compositionally biased region" description="Basic and acidic residues" evidence="2">
    <location>
        <begin position="519"/>
        <end position="530"/>
    </location>
</feature>
<reference evidence="5" key="2">
    <citation type="submission" date="2024-04" db="EMBL/GenBank/DDBJ databases">
        <authorList>
            <person name="Chen Y."/>
            <person name="Shah S."/>
            <person name="Dougan E. K."/>
            <person name="Thang M."/>
            <person name="Chan C."/>
        </authorList>
    </citation>
    <scope>NUCLEOTIDE SEQUENCE [LARGE SCALE GENOMIC DNA]</scope>
</reference>
<keyword evidence="1" id="KW-0479">Metal-binding</keyword>
<dbReference type="GO" id="GO:0003676">
    <property type="term" value="F:nucleic acid binding"/>
    <property type="evidence" value="ECO:0007669"/>
    <property type="project" value="InterPro"/>
</dbReference>
<protein>
    <recommendedName>
        <fullName evidence="3">CCHC-type domain-containing protein</fullName>
    </recommendedName>
</protein>
<dbReference type="Gene3D" id="4.10.60.10">
    <property type="entry name" value="Zinc finger, CCHC-type"/>
    <property type="match status" value="1"/>
</dbReference>
<organism evidence="4">
    <name type="scientific">Cladocopium goreaui</name>
    <dbReference type="NCBI Taxonomy" id="2562237"/>
    <lineage>
        <taxon>Eukaryota</taxon>
        <taxon>Sar</taxon>
        <taxon>Alveolata</taxon>
        <taxon>Dinophyceae</taxon>
        <taxon>Suessiales</taxon>
        <taxon>Symbiodiniaceae</taxon>
        <taxon>Cladocopium</taxon>
    </lineage>
</organism>
<dbReference type="PROSITE" id="PS50158">
    <property type="entry name" value="ZF_CCHC"/>
    <property type="match status" value="1"/>
</dbReference>
<dbReference type="SUPFAM" id="SSF57756">
    <property type="entry name" value="Retrovirus zinc finger-like domains"/>
    <property type="match status" value="1"/>
</dbReference>
<dbReference type="GO" id="GO:0008270">
    <property type="term" value="F:zinc ion binding"/>
    <property type="evidence" value="ECO:0007669"/>
    <property type="project" value="UniProtKB-KW"/>
</dbReference>
<dbReference type="EMBL" id="CAMXCT020002013">
    <property type="protein sequence ID" value="CAL1148326.1"/>
    <property type="molecule type" value="Genomic_DNA"/>
</dbReference>
<accession>A0A9P1CP62</accession>
<evidence type="ECO:0000259" key="3">
    <source>
        <dbReference type="PROSITE" id="PS50158"/>
    </source>
</evidence>
<dbReference type="OrthoDB" id="1099063at2759"/>
<dbReference type="EMBL" id="CAMXCT030002013">
    <property type="protein sequence ID" value="CAL4782263.1"/>
    <property type="molecule type" value="Genomic_DNA"/>
</dbReference>
<feature type="region of interest" description="Disordered" evidence="2">
    <location>
        <begin position="351"/>
        <end position="371"/>
    </location>
</feature>
<reference evidence="4" key="1">
    <citation type="submission" date="2022-10" db="EMBL/GenBank/DDBJ databases">
        <authorList>
            <person name="Chen Y."/>
            <person name="Dougan E. K."/>
            <person name="Chan C."/>
            <person name="Rhodes N."/>
            <person name="Thang M."/>
        </authorList>
    </citation>
    <scope>NUCLEOTIDE SEQUENCE</scope>
</reference>
<sequence length="594" mass="66849">MLGSSFFQEYAFGKKDKSLKTYDNTAFVAEECDDQHDDGSRFGEDWYEDEIDPSLHDDEDAALIVQFENAVVDSVQEDRELSAFFSSYQEARKRLVEKTRSRGFWSSGKGKGSFGKKGFGKQKGKGFRSKSLAQRIAESACRRCGATGHWKAECPLNQASSSDGKNVVPTSVVIDHEAAAVAVVEPNDDTGIASFLDDMEPWHDPTETRNNMEWKLSPTSKLRESRPTLVKPICQVDASAECHSLFCSTGTTGVVDLGASQSVIGSDQLKELLEQLQPQIRSQLKRQQVDLIFRFGNHQTLQSKVAVHFPLHGQWFRVAVVPGKTPFLLSSNFLQTIQAVIDASECTLWSKTPMAGRPTSSGDEFSMKGAPDCLVNGKNESELQQLEADVRDQSQNQPSRLRQKDRQQHPEAQTCLPVQYRASPDAMALHKQFQAYLGKNQVEDIEKIPLATLAETKIDFGKAKVNQTFAQAFQDKDWTNYMLTRFEDSEKLSHRRFFQYVKLMIQEDFPTSTKSVKTKECSKKKEESHRISHSMAKPVDEEEDSEWEQMSGIKSNQTEMESRMGRVEEALAQVISHLQQLSTQGLLIQPKTES</sequence>
<dbReference type="EMBL" id="CAMXCT010002013">
    <property type="protein sequence ID" value="CAI3994951.1"/>
    <property type="molecule type" value="Genomic_DNA"/>
</dbReference>
<evidence type="ECO:0000313" key="6">
    <source>
        <dbReference type="Proteomes" id="UP001152797"/>
    </source>
</evidence>
<comment type="caution">
    <text evidence="4">The sequence shown here is derived from an EMBL/GenBank/DDBJ whole genome shotgun (WGS) entry which is preliminary data.</text>
</comment>
<dbReference type="Pfam" id="PF00098">
    <property type="entry name" value="zf-CCHC"/>
    <property type="match status" value="1"/>
</dbReference>
<keyword evidence="1" id="KW-0862">Zinc</keyword>
<proteinExistence type="predicted"/>
<evidence type="ECO:0000256" key="2">
    <source>
        <dbReference type="SAM" id="MobiDB-lite"/>
    </source>
</evidence>
<gene>
    <name evidence="4" type="ORF">C1SCF055_LOCUS21561</name>
</gene>
<dbReference type="InterPro" id="IPR036875">
    <property type="entry name" value="Znf_CCHC_sf"/>
</dbReference>
<name>A0A9P1CP62_9DINO</name>
<dbReference type="AlphaFoldDB" id="A0A9P1CP62"/>
<feature type="region of interest" description="Disordered" evidence="2">
    <location>
        <begin position="388"/>
        <end position="413"/>
    </location>
</feature>
<evidence type="ECO:0000313" key="4">
    <source>
        <dbReference type="EMBL" id="CAI3994951.1"/>
    </source>
</evidence>
<dbReference type="InterPro" id="IPR001878">
    <property type="entry name" value="Znf_CCHC"/>
</dbReference>
<evidence type="ECO:0000256" key="1">
    <source>
        <dbReference type="PROSITE-ProRule" id="PRU00047"/>
    </source>
</evidence>
<dbReference type="SMART" id="SM00343">
    <property type="entry name" value="ZnF_C2HC"/>
    <property type="match status" value="1"/>
</dbReference>
<keyword evidence="6" id="KW-1185">Reference proteome</keyword>
<keyword evidence="1" id="KW-0863">Zinc-finger</keyword>
<feature type="domain" description="CCHC-type" evidence="3">
    <location>
        <begin position="141"/>
        <end position="155"/>
    </location>
</feature>
<evidence type="ECO:0000313" key="5">
    <source>
        <dbReference type="EMBL" id="CAL1148326.1"/>
    </source>
</evidence>